<keyword evidence="11" id="KW-0963">Cytoplasm</keyword>
<gene>
    <name evidence="11" type="primary">whiB</name>
    <name evidence="14" type="ORF">FHR84_001684</name>
</gene>
<dbReference type="GO" id="GO:0047134">
    <property type="term" value="F:protein-disulfide reductase [NAD(P)H] activity"/>
    <property type="evidence" value="ECO:0007669"/>
    <property type="project" value="TreeGrafter"/>
</dbReference>
<comment type="subcellular location">
    <subcellularLocation>
        <location evidence="1 11">Cytoplasm</location>
    </subcellularLocation>
</comment>
<comment type="PTM">
    <text evidence="11">The Fe-S cluster can be nitrosylated by nitric oxide (NO).</text>
</comment>
<keyword evidence="6 11" id="KW-0411">Iron-sulfur</keyword>
<evidence type="ECO:0000256" key="6">
    <source>
        <dbReference type="ARBA" id="ARBA00023014"/>
    </source>
</evidence>
<proteinExistence type="inferred from homology"/>
<feature type="binding site" evidence="11">
    <location>
        <position position="46"/>
    </location>
    <ligand>
        <name>[4Fe-4S] cluster</name>
        <dbReference type="ChEBI" id="CHEBI:49883"/>
    </ligand>
</feature>
<dbReference type="PROSITE" id="PS51674">
    <property type="entry name" value="4FE4S_WBL"/>
    <property type="match status" value="1"/>
</dbReference>
<dbReference type="PANTHER" id="PTHR38839">
    <property type="entry name" value="TRANSCRIPTIONAL REGULATOR WHID-RELATED"/>
    <property type="match status" value="1"/>
</dbReference>
<dbReference type="Pfam" id="PF02467">
    <property type="entry name" value="Whib"/>
    <property type="match status" value="1"/>
</dbReference>
<protein>
    <recommendedName>
        <fullName evidence="11">Transcriptional regulator WhiB</fullName>
    </recommendedName>
</protein>
<feature type="binding site" evidence="11">
    <location>
        <position position="43"/>
    </location>
    <ligand>
        <name>[4Fe-4S] cluster</name>
        <dbReference type="ChEBI" id="CHEBI:49883"/>
    </ligand>
</feature>
<dbReference type="GO" id="GO:0005737">
    <property type="term" value="C:cytoplasm"/>
    <property type="evidence" value="ECO:0007669"/>
    <property type="project" value="UniProtKB-SubCell"/>
</dbReference>
<evidence type="ECO:0000256" key="11">
    <source>
        <dbReference type="HAMAP-Rule" id="MF_01479"/>
    </source>
</evidence>
<dbReference type="GO" id="GO:0045454">
    <property type="term" value="P:cell redox homeostasis"/>
    <property type="evidence" value="ECO:0007669"/>
    <property type="project" value="TreeGrafter"/>
</dbReference>
<keyword evidence="8 11" id="KW-0238">DNA-binding</keyword>
<feature type="compositionally biased region" description="Low complexity" evidence="12">
    <location>
        <begin position="84"/>
        <end position="97"/>
    </location>
</feature>
<keyword evidence="9 11" id="KW-1015">Disulfide bond</keyword>
<dbReference type="EMBL" id="JACBYW010000002">
    <property type="protein sequence ID" value="NYH78362.1"/>
    <property type="molecule type" value="Genomic_DNA"/>
</dbReference>
<keyword evidence="7 11" id="KW-0805">Transcription regulation</keyword>
<feature type="domain" description="4Fe-4S Wbl-type" evidence="13">
    <location>
        <begin position="14"/>
        <end position="76"/>
    </location>
</feature>
<comment type="function">
    <text evidence="11">Acts as a transcriptional regulator. Probably redox-responsive. The apo- but not holo-form probably binds DNA.</text>
</comment>
<dbReference type="InterPro" id="IPR003482">
    <property type="entry name" value="Whib"/>
</dbReference>
<dbReference type="GO" id="GO:0051539">
    <property type="term" value="F:4 iron, 4 sulfur cluster binding"/>
    <property type="evidence" value="ECO:0007669"/>
    <property type="project" value="UniProtKB-UniRule"/>
</dbReference>
<dbReference type="AlphaFoldDB" id="A0A852YXA7"/>
<keyword evidence="10 11" id="KW-0804">Transcription</keyword>
<keyword evidence="5 11" id="KW-0408">Iron</keyword>
<dbReference type="GO" id="GO:0035731">
    <property type="term" value="F:dinitrosyl-iron complex binding"/>
    <property type="evidence" value="ECO:0007669"/>
    <property type="project" value="UniProtKB-UniRule"/>
</dbReference>
<dbReference type="GO" id="GO:0003677">
    <property type="term" value="F:DNA binding"/>
    <property type="evidence" value="ECO:0007669"/>
    <property type="project" value="UniProtKB-UniRule"/>
</dbReference>
<sequence>MMDNTSTDWQHRASCRDQDPELFFPVSEVGPGAEQVQRAKAVCGSCPVRSECLAYAQSNGLDFGIFGGLTPDERRKSARRARRTTASTGAQSSTARQ</sequence>
<evidence type="ECO:0000256" key="5">
    <source>
        <dbReference type="ARBA" id="ARBA00023004"/>
    </source>
</evidence>
<evidence type="ECO:0000259" key="13">
    <source>
        <dbReference type="PROSITE" id="PS51674"/>
    </source>
</evidence>
<dbReference type="GO" id="GO:0046872">
    <property type="term" value="F:metal ion binding"/>
    <property type="evidence" value="ECO:0007669"/>
    <property type="project" value="UniProtKB-KW"/>
</dbReference>
<comment type="similarity">
    <text evidence="2 11">Belongs to the WhiB family.</text>
</comment>
<evidence type="ECO:0000313" key="15">
    <source>
        <dbReference type="Proteomes" id="UP000548304"/>
    </source>
</evidence>
<dbReference type="Proteomes" id="UP000548304">
    <property type="component" value="Unassembled WGS sequence"/>
</dbReference>
<dbReference type="InterPro" id="IPR034768">
    <property type="entry name" value="4FE4S_WBL"/>
</dbReference>
<evidence type="ECO:0000256" key="3">
    <source>
        <dbReference type="ARBA" id="ARBA00022485"/>
    </source>
</evidence>
<accession>A0A852YXA7</accession>
<evidence type="ECO:0000256" key="8">
    <source>
        <dbReference type="ARBA" id="ARBA00023125"/>
    </source>
</evidence>
<organism evidence="14 15">
    <name type="scientific">Actinopolyspora biskrensis</name>
    <dbReference type="NCBI Taxonomy" id="1470178"/>
    <lineage>
        <taxon>Bacteria</taxon>
        <taxon>Bacillati</taxon>
        <taxon>Actinomycetota</taxon>
        <taxon>Actinomycetes</taxon>
        <taxon>Actinopolysporales</taxon>
        <taxon>Actinopolysporaceae</taxon>
        <taxon>Actinopolyspora</taxon>
    </lineage>
</organism>
<dbReference type="GO" id="GO:0045892">
    <property type="term" value="P:negative regulation of DNA-templated transcription"/>
    <property type="evidence" value="ECO:0007669"/>
    <property type="project" value="TreeGrafter"/>
</dbReference>
<keyword evidence="3 11" id="KW-0004">4Fe-4S</keyword>
<feature type="region of interest" description="Disordered" evidence="12">
    <location>
        <begin position="67"/>
        <end position="97"/>
    </location>
</feature>
<name>A0A852YXA7_9ACTN</name>
<evidence type="ECO:0000256" key="10">
    <source>
        <dbReference type="ARBA" id="ARBA00023163"/>
    </source>
</evidence>
<feature type="binding site" evidence="11">
    <location>
        <position position="15"/>
    </location>
    <ligand>
        <name>[4Fe-4S] cluster</name>
        <dbReference type="ChEBI" id="CHEBI:49883"/>
    </ligand>
</feature>
<evidence type="ECO:0000313" key="14">
    <source>
        <dbReference type="EMBL" id="NYH78362.1"/>
    </source>
</evidence>
<comment type="caution">
    <text evidence="14">The sequence shown here is derived from an EMBL/GenBank/DDBJ whole genome shotgun (WGS) entry which is preliminary data.</text>
</comment>
<comment type="cofactor">
    <cofactor evidence="11">
        <name>[4Fe-4S] cluster</name>
        <dbReference type="ChEBI" id="CHEBI:49883"/>
    </cofactor>
    <text evidence="11">Binds 1 [4Fe-4S] cluster per subunit. Following nitrosylation of the [4Fe-4S] cluster binds 1 [4Fe-8(NO)] cluster per subunit.</text>
</comment>
<feature type="binding site" evidence="11">
    <location>
        <position position="52"/>
    </location>
    <ligand>
        <name>[4Fe-4S] cluster</name>
        <dbReference type="ChEBI" id="CHEBI:49883"/>
    </ligand>
</feature>
<evidence type="ECO:0000256" key="12">
    <source>
        <dbReference type="SAM" id="MobiDB-lite"/>
    </source>
</evidence>
<comment type="PTM">
    <text evidence="11">Upon Fe-S cluster removal intramolecular disulfide bonds are formed.</text>
</comment>
<reference evidence="14 15" key="1">
    <citation type="submission" date="2020-07" db="EMBL/GenBank/DDBJ databases">
        <title>Genomic Encyclopedia of Type Strains, Phase III (KMG-III): the genomes of soil and plant-associated and newly described type strains.</title>
        <authorList>
            <person name="Whitman W."/>
        </authorList>
    </citation>
    <scope>NUCLEOTIDE SEQUENCE [LARGE SCALE GENOMIC DNA]</scope>
    <source>
        <strain evidence="14 15">CECT 8576</strain>
    </source>
</reference>
<keyword evidence="4 11" id="KW-0479">Metal-binding</keyword>
<evidence type="ECO:0000256" key="9">
    <source>
        <dbReference type="ARBA" id="ARBA00023157"/>
    </source>
</evidence>
<evidence type="ECO:0000256" key="7">
    <source>
        <dbReference type="ARBA" id="ARBA00023015"/>
    </source>
</evidence>
<dbReference type="HAMAP" id="MF_01479">
    <property type="entry name" value="WhiB"/>
    <property type="match status" value="1"/>
</dbReference>
<evidence type="ECO:0000256" key="1">
    <source>
        <dbReference type="ARBA" id="ARBA00004496"/>
    </source>
</evidence>
<keyword evidence="15" id="KW-1185">Reference proteome</keyword>
<evidence type="ECO:0000256" key="2">
    <source>
        <dbReference type="ARBA" id="ARBA00006597"/>
    </source>
</evidence>
<evidence type="ECO:0000256" key="4">
    <source>
        <dbReference type="ARBA" id="ARBA00022723"/>
    </source>
</evidence>